<protein>
    <submittedName>
        <fullName evidence="1">Uncharacterized protein</fullName>
    </submittedName>
</protein>
<evidence type="ECO:0000313" key="1">
    <source>
        <dbReference type="EMBL" id="KAF2564903.1"/>
    </source>
</evidence>
<gene>
    <name evidence="1" type="ORF">F2Q70_00015492</name>
</gene>
<reference evidence="1" key="1">
    <citation type="submission" date="2019-12" db="EMBL/GenBank/DDBJ databases">
        <title>Genome sequencing and annotation of Brassica cretica.</title>
        <authorList>
            <person name="Studholme D.J."/>
            <person name="Sarris P.F."/>
        </authorList>
    </citation>
    <scope>NUCLEOTIDE SEQUENCE</scope>
    <source>
        <strain evidence="1">PFS-102/07</strain>
        <tissue evidence="1">Leaf</tissue>
    </source>
</reference>
<dbReference type="EMBL" id="QGKY02001250">
    <property type="protein sequence ID" value="KAF2564903.1"/>
    <property type="molecule type" value="Genomic_DNA"/>
</dbReference>
<proteinExistence type="predicted"/>
<name>A0A8S9I656_BRACR</name>
<sequence length="94" mass="10589">MCENYPDLRERFRGTLAFYLILNGFLITQPRYQSHHRVTLDPFLLDFFIHPCIPTEFLGFSARLKQSAPIVHAAAKQLVPALEWSAATVASAAA</sequence>
<dbReference type="AlphaFoldDB" id="A0A8S9I656"/>
<comment type="caution">
    <text evidence="1">The sequence shown here is derived from an EMBL/GenBank/DDBJ whole genome shotgun (WGS) entry which is preliminary data.</text>
</comment>
<organism evidence="1">
    <name type="scientific">Brassica cretica</name>
    <name type="common">Mustard</name>
    <dbReference type="NCBI Taxonomy" id="69181"/>
    <lineage>
        <taxon>Eukaryota</taxon>
        <taxon>Viridiplantae</taxon>
        <taxon>Streptophyta</taxon>
        <taxon>Embryophyta</taxon>
        <taxon>Tracheophyta</taxon>
        <taxon>Spermatophyta</taxon>
        <taxon>Magnoliopsida</taxon>
        <taxon>eudicotyledons</taxon>
        <taxon>Gunneridae</taxon>
        <taxon>Pentapetalae</taxon>
        <taxon>rosids</taxon>
        <taxon>malvids</taxon>
        <taxon>Brassicales</taxon>
        <taxon>Brassicaceae</taxon>
        <taxon>Brassiceae</taxon>
        <taxon>Brassica</taxon>
    </lineage>
</organism>
<accession>A0A8S9I656</accession>